<dbReference type="FunFam" id="3.40.309.10:FF:000003">
    <property type="entry name" value="Aldehyde dehydrogenase"/>
    <property type="match status" value="1"/>
</dbReference>
<dbReference type="PANTHER" id="PTHR43570">
    <property type="entry name" value="ALDEHYDE DEHYDROGENASE"/>
    <property type="match status" value="1"/>
</dbReference>
<dbReference type="GO" id="GO:0004029">
    <property type="term" value="F:aldehyde dehydrogenase (NAD+) activity"/>
    <property type="evidence" value="ECO:0007669"/>
    <property type="project" value="TreeGrafter"/>
</dbReference>
<dbReference type="GO" id="GO:0005737">
    <property type="term" value="C:cytoplasm"/>
    <property type="evidence" value="ECO:0007669"/>
    <property type="project" value="TreeGrafter"/>
</dbReference>
<evidence type="ECO:0000313" key="9">
    <source>
        <dbReference type="EMBL" id="OUM21460.1"/>
    </source>
</evidence>
<dbReference type="RefSeq" id="WP_087017421.1">
    <property type="nucleotide sequence ID" value="NZ_NHOC01000002.1"/>
</dbReference>
<dbReference type="CDD" id="cd07136">
    <property type="entry name" value="ALDH_YwdH-P39616"/>
    <property type="match status" value="1"/>
</dbReference>
<evidence type="ECO:0000256" key="1">
    <source>
        <dbReference type="ARBA" id="ARBA00009986"/>
    </source>
</evidence>
<dbReference type="Pfam" id="PF00171">
    <property type="entry name" value="Aldedh"/>
    <property type="match status" value="1"/>
</dbReference>
<dbReference type="PANTHER" id="PTHR43570:SF16">
    <property type="entry name" value="ALDEHYDE DEHYDROGENASE TYPE III, ISOFORM Q"/>
    <property type="match status" value="1"/>
</dbReference>
<dbReference type="PIRSF" id="PIRSF036492">
    <property type="entry name" value="ALDH"/>
    <property type="match status" value="1"/>
</dbReference>
<dbReference type="EMBL" id="NHOC01000002">
    <property type="protein sequence ID" value="OUM21460.1"/>
    <property type="molecule type" value="Genomic_DNA"/>
</dbReference>
<dbReference type="AlphaFoldDB" id="A0A252F733"/>
<dbReference type="InterPro" id="IPR012394">
    <property type="entry name" value="Aldehyde_DH_NAD(P)"/>
</dbReference>
<proteinExistence type="inferred from homology"/>
<gene>
    <name evidence="9" type="ORF">CBW42_02485</name>
</gene>
<dbReference type="Gene3D" id="3.40.309.10">
    <property type="entry name" value="Aldehyde Dehydrogenase, Chain A, domain 2"/>
    <property type="match status" value="1"/>
</dbReference>
<evidence type="ECO:0000256" key="4">
    <source>
        <dbReference type="PIRNR" id="PIRNR036492"/>
    </source>
</evidence>
<dbReference type="GO" id="GO:0006081">
    <property type="term" value="P:aldehyde metabolic process"/>
    <property type="evidence" value="ECO:0007669"/>
    <property type="project" value="InterPro"/>
</dbReference>
<comment type="similarity">
    <text evidence="1 4 7">Belongs to the aldehyde dehydrogenase family.</text>
</comment>
<evidence type="ECO:0000313" key="10">
    <source>
        <dbReference type="Proteomes" id="UP000194903"/>
    </source>
</evidence>
<dbReference type="FunFam" id="3.40.605.10:FF:000004">
    <property type="entry name" value="Aldehyde dehydrogenase"/>
    <property type="match status" value="1"/>
</dbReference>
<dbReference type="InterPro" id="IPR016163">
    <property type="entry name" value="Ald_DH_C"/>
</dbReference>
<feature type="domain" description="Aldehyde dehydrogenase" evidence="8">
    <location>
        <begin position="3"/>
        <end position="430"/>
    </location>
</feature>
<evidence type="ECO:0000259" key="8">
    <source>
        <dbReference type="Pfam" id="PF00171"/>
    </source>
</evidence>
<dbReference type="OrthoDB" id="9762913at2"/>
<feature type="active site" evidence="5">
    <location>
        <position position="246"/>
    </location>
</feature>
<dbReference type="Gene3D" id="3.40.605.10">
    <property type="entry name" value="Aldehyde Dehydrogenase, Chain A, domain 1"/>
    <property type="match status" value="1"/>
</dbReference>
<dbReference type="InterPro" id="IPR016161">
    <property type="entry name" value="Ald_DH/histidinol_DH"/>
</dbReference>
<comment type="caution">
    <text evidence="9">The sequence shown here is derived from an EMBL/GenBank/DDBJ whole genome shotgun (WGS) entry which is preliminary data.</text>
</comment>
<dbReference type="InterPro" id="IPR015590">
    <property type="entry name" value="Aldehyde_DH_dom"/>
</dbReference>
<evidence type="ECO:0000256" key="3">
    <source>
        <dbReference type="ARBA" id="ARBA00023027"/>
    </source>
</evidence>
<accession>A0A252F733</accession>
<name>A0A252F733_9FIRM</name>
<protein>
    <recommendedName>
        <fullName evidence="4">Aldehyde dehydrogenase</fullName>
    </recommendedName>
</protein>
<reference evidence="9 10" key="1">
    <citation type="submission" date="2017-05" db="EMBL/GenBank/DDBJ databases">
        <title>Butyricicoccus porcorum sp. nov. a butyrate-producing bacterium from the swine intestinal tract.</title>
        <authorList>
            <person name="Trachsel J."/>
            <person name="Humphrey S."/>
            <person name="Allen H.K."/>
        </authorList>
    </citation>
    <scope>NUCLEOTIDE SEQUENCE [LARGE SCALE GENOMIC DNA]</scope>
    <source>
        <strain evidence="9">BB10</strain>
    </source>
</reference>
<dbReference type="Proteomes" id="UP000194903">
    <property type="component" value="Unassembled WGS sequence"/>
</dbReference>
<organism evidence="9 10">
    <name type="scientific">Butyricicoccus porcorum</name>
    <dbReference type="NCBI Taxonomy" id="1945634"/>
    <lineage>
        <taxon>Bacteria</taxon>
        <taxon>Bacillati</taxon>
        <taxon>Bacillota</taxon>
        <taxon>Clostridia</taxon>
        <taxon>Eubacteriales</taxon>
        <taxon>Butyricicoccaceae</taxon>
        <taxon>Butyricicoccus</taxon>
    </lineage>
</organism>
<keyword evidence="2 4" id="KW-0560">Oxidoreductase</keyword>
<dbReference type="PROSITE" id="PS00687">
    <property type="entry name" value="ALDEHYDE_DEHYDR_GLU"/>
    <property type="match status" value="1"/>
</dbReference>
<dbReference type="SUPFAM" id="SSF53720">
    <property type="entry name" value="ALDH-like"/>
    <property type="match status" value="1"/>
</dbReference>
<evidence type="ECO:0000256" key="7">
    <source>
        <dbReference type="RuleBase" id="RU003345"/>
    </source>
</evidence>
<evidence type="ECO:0000256" key="6">
    <source>
        <dbReference type="PROSITE-ProRule" id="PRU10007"/>
    </source>
</evidence>
<keyword evidence="10" id="KW-1185">Reference proteome</keyword>
<dbReference type="InterPro" id="IPR016162">
    <property type="entry name" value="Ald_DH_N"/>
</dbReference>
<keyword evidence="3" id="KW-0520">NAD</keyword>
<sequence>MKPEEIQQIVSAQRAYFASGKTLPVDRRIAALNQLKDAIVRHEDEIEQALHADLGKSRMESYMCEIGMVYSELTYMTRHVRQYAREQRVRTPLAQSVSRSYVKPSPYGITLIMSPWNYPFMLTLDPLVDALAAGNTAVVKPSAYSPHTSEVLRDILTECFSPEYVAVVTGGREENACLLNEHFDFIFFTGSQAVGREVMRRAAEHLTPVALELGGKSPCVMDKTAKINLAARRIVFGKFLNCGQTCVAPDYIYCDAAIRDELISAIRREIKRQFGADALSNDNYGKIINRTHFDRISGLISQEKVVCGGRTDAGSLRVEPTVLCPADWDDPAMQEEIFGPVLPVLTYDRLEDALDEINAHPHPLAFYLFTEDKKTARHVTETCAFGGGCINDTIIHLATTNMGFGGVGASGMGAYHGKAGFDAFSHHKSIVDKKTWLDLPMRYQPYTRLYEKLVRVFMR</sequence>
<evidence type="ECO:0000256" key="5">
    <source>
        <dbReference type="PIRSR" id="PIRSR036492-1"/>
    </source>
</evidence>
<evidence type="ECO:0000256" key="2">
    <source>
        <dbReference type="ARBA" id="ARBA00023002"/>
    </source>
</evidence>
<dbReference type="InterPro" id="IPR029510">
    <property type="entry name" value="Ald_DH_CS_GLU"/>
</dbReference>
<feature type="active site" evidence="5 6">
    <location>
        <position position="212"/>
    </location>
</feature>
<dbReference type="InterPro" id="IPR016160">
    <property type="entry name" value="Ald_DH_CS_CYS"/>
</dbReference>
<dbReference type="PROSITE" id="PS00070">
    <property type="entry name" value="ALDEHYDE_DEHYDR_CYS"/>
    <property type="match status" value="1"/>
</dbReference>